<accession>A0A0A9BNK0</accession>
<dbReference type="EMBL" id="GBRH01237048">
    <property type="protein sequence ID" value="JAD60847.1"/>
    <property type="molecule type" value="Transcribed_RNA"/>
</dbReference>
<evidence type="ECO:0000313" key="1">
    <source>
        <dbReference type="EMBL" id="JAD60847.1"/>
    </source>
</evidence>
<sequence>MHLYRSHSHISSSSIHLLVWLANRKRQPINHISHPNTGQDVIWYPAIPSDATRR</sequence>
<dbReference type="AlphaFoldDB" id="A0A0A9BNK0"/>
<reference evidence="1" key="2">
    <citation type="journal article" date="2015" name="Data Brief">
        <title>Shoot transcriptome of the giant reed, Arundo donax.</title>
        <authorList>
            <person name="Barrero R.A."/>
            <person name="Guerrero F.D."/>
            <person name="Moolhuijzen P."/>
            <person name="Goolsby J.A."/>
            <person name="Tidwell J."/>
            <person name="Bellgard S.E."/>
            <person name="Bellgard M.I."/>
        </authorList>
    </citation>
    <scope>NUCLEOTIDE SEQUENCE</scope>
    <source>
        <tissue evidence="1">Shoot tissue taken approximately 20 cm above the soil surface</tissue>
    </source>
</reference>
<proteinExistence type="predicted"/>
<protein>
    <submittedName>
        <fullName evidence="1">Uncharacterized protein</fullName>
    </submittedName>
</protein>
<reference evidence="1" key="1">
    <citation type="submission" date="2014-09" db="EMBL/GenBank/DDBJ databases">
        <authorList>
            <person name="Magalhaes I.L.F."/>
            <person name="Oliveira U."/>
            <person name="Santos F.R."/>
            <person name="Vidigal T.H.D.A."/>
            <person name="Brescovit A.D."/>
            <person name="Santos A.J."/>
        </authorList>
    </citation>
    <scope>NUCLEOTIDE SEQUENCE</scope>
    <source>
        <tissue evidence="1">Shoot tissue taken approximately 20 cm above the soil surface</tissue>
    </source>
</reference>
<organism evidence="1">
    <name type="scientific">Arundo donax</name>
    <name type="common">Giant reed</name>
    <name type="synonym">Donax arundinaceus</name>
    <dbReference type="NCBI Taxonomy" id="35708"/>
    <lineage>
        <taxon>Eukaryota</taxon>
        <taxon>Viridiplantae</taxon>
        <taxon>Streptophyta</taxon>
        <taxon>Embryophyta</taxon>
        <taxon>Tracheophyta</taxon>
        <taxon>Spermatophyta</taxon>
        <taxon>Magnoliopsida</taxon>
        <taxon>Liliopsida</taxon>
        <taxon>Poales</taxon>
        <taxon>Poaceae</taxon>
        <taxon>PACMAD clade</taxon>
        <taxon>Arundinoideae</taxon>
        <taxon>Arundineae</taxon>
        <taxon>Arundo</taxon>
    </lineage>
</organism>
<name>A0A0A9BNK0_ARUDO</name>